<keyword evidence="4 7" id="KW-0812">Transmembrane</keyword>
<evidence type="ECO:0000256" key="6">
    <source>
        <dbReference type="ARBA" id="ARBA00023136"/>
    </source>
</evidence>
<proteinExistence type="inferred from homology"/>
<dbReference type="KEGG" id="pgin:FRZ67_04165"/>
<evidence type="ECO:0000313" key="11">
    <source>
        <dbReference type="Proteomes" id="UP000321533"/>
    </source>
</evidence>
<evidence type="ECO:0000256" key="3">
    <source>
        <dbReference type="ARBA" id="ARBA00022475"/>
    </source>
</evidence>
<feature type="transmembrane region" description="Helical" evidence="7">
    <location>
        <begin position="22"/>
        <end position="45"/>
    </location>
</feature>
<feature type="domain" description="ABC3 transporter permease C-terminal" evidence="8">
    <location>
        <begin position="280"/>
        <end position="406"/>
    </location>
</feature>
<feature type="transmembrane region" description="Helical" evidence="7">
    <location>
        <begin position="325"/>
        <end position="351"/>
    </location>
</feature>
<feature type="transmembrane region" description="Helical" evidence="7">
    <location>
        <begin position="281"/>
        <end position="304"/>
    </location>
</feature>
<evidence type="ECO:0000256" key="5">
    <source>
        <dbReference type="ARBA" id="ARBA00022989"/>
    </source>
</evidence>
<dbReference type="GO" id="GO:0098797">
    <property type="term" value="C:plasma membrane protein complex"/>
    <property type="evidence" value="ECO:0007669"/>
    <property type="project" value="TreeGrafter"/>
</dbReference>
<dbReference type="Pfam" id="PF12704">
    <property type="entry name" value="MacB_PCD"/>
    <property type="match status" value="1"/>
</dbReference>
<dbReference type="EMBL" id="CP042435">
    <property type="protein sequence ID" value="QEC66527.1"/>
    <property type="molecule type" value="Genomic_DNA"/>
</dbReference>
<dbReference type="InterPro" id="IPR025857">
    <property type="entry name" value="MacB_PCD"/>
</dbReference>
<accession>A0A5B8V4W7</accession>
<evidence type="ECO:0000259" key="8">
    <source>
        <dbReference type="Pfam" id="PF02687"/>
    </source>
</evidence>
<evidence type="ECO:0000259" key="9">
    <source>
        <dbReference type="Pfam" id="PF12704"/>
    </source>
</evidence>
<keyword evidence="11" id="KW-1185">Reference proteome</keyword>
<evidence type="ECO:0000256" key="7">
    <source>
        <dbReference type="SAM" id="Phobius"/>
    </source>
</evidence>
<dbReference type="GO" id="GO:0044874">
    <property type="term" value="P:lipoprotein localization to outer membrane"/>
    <property type="evidence" value="ECO:0007669"/>
    <property type="project" value="TreeGrafter"/>
</dbReference>
<feature type="domain" description="MacB-like periplasmic core" evidence="9">
    <location>
        <begin position="26"/>
        <end position="245"/>
    </location>
</feature>
<organism evidence="10 11">
    <name type="scientific">Panacibacter ginsenosidivorans</name>
    <dbReference type="NCBI Taxonomy" id="1813871"/>
    <lineage>
        <taxon>Bacteria</taxon>
        <taxon>Pseudomonadati</taxon>
        <taxon>Bacteroidota</taxon>
        <taxon>Chitinophagia</taxon>
        <taxon>Chitinophagales</taxon>
        <taxon>Chitinophagaceae</taxon>
        <taxon>Panacibacter</taxon>
    </lineage>
</organism>
<name>A0A5B8V4W7_9BACT</name>
<comment type="similarity">
    <text evidence="2">Belongs to the ABC-4 integral membrane protein family. LolC/E subfamily.</text>
</comment>
<evidence type="ECO:0000313" key="10">
    <source>
        <dbReference type="EMBL" id="QEC66527.1"/>
    </source>
</evidence>
<dbReference type="Proteomes" id="UP000321533">
    <property type="component" value="Chromosome"/>
</dbReference>
<gene>
    <name evidence="10" type="ORF">FRZ67_04165</name>
</gene>
<feature type="transmembrane region" description="Helical" evidence="7">
    <location>
        <begin position="375"/>
        <end position="401"/>
    </location>
</feature>
<keyword evidence="5 7" id="KW-1133">Transmembrane helix</keyword>
<keyword evidence="6 7" id="KW-0472">Membrane</keyword>
<dbReference type="AlphaFoldDB" id="A0A5B8V4W7"/>
<evidence type="ECO:0000256" key="4">
    <source>
        <dbReference type="ARBA" id="ARBA00022692"/>
    </source>
</evidence>
<dbReference type="InterPro" id="IPR003838">
    <property type="entry name" value="ABC3_permease_C"/>
</dbReference>
<dbReference type="PANTHER" id="PTHR30489">
    <property type="entry name" value="LIPOPROTEIN-RELEASING SYSTEM TRANSMEMBRANE PROTEIN LOLE"/>
    <property type="match status" value="1"/>
</dbReference>
<reference evidence="10 11" key="1">
    <citation type="journal article" date="2016" name="Int. J. Syst. Evol. Microbiol.">
        <title>Panacibacter ginsenosidivorans gen. nov., sp. nov., with ginsenoside converting activity isolated from soil of a ginseng field.</title>
        <authorList>
            <person name="Siddiqi M.Z."/>
            <person name="Muhammad Shafi S."/>
            <person name="Choi K.D."/>
            <person name="Im W.T."/>
        </authorList>
    </citation>
    <scope>NUCLEOTIDE SEQUENCE [LARGE SCALE GENOMIC DNA]</scope>
    <source>
        <strain evidence="10 11">Gsoil1550</strain>
    </source>
</reference>
<evidence type="ECO:0000256" key="1">
    <source>
        <dbReference type="ARBA" id="ARBA00004651"/>
    </source>
</evidence>
<comment type="subcellular location">
    <subcellularLocation>
        <location evidence="1">Cell membrane</location>
        <topology evidence="1">Multi-pass membrane protein</topology>
    </subcellularLocation>
</comment>
<sequence length="413" mass="46794">MNVSSFIAQRIAFTNQRTFSRFIIRLATAATALSVAAMILTLAFVNGFQSAVSNKVFSFWGHLHIQEYERGKAMIAEEMPLMQNDTVLQVLNTTKGIKHIQPFATKSAVLEKNKEIEGILFKGVDAHYDFSNMQSFLVAGSWIDFNDTLYSKQIMVSKFIADELQINVNDSINIYFISSENKSSSTRRLQVKGIFKSGIEEFDKTFAIGDIRLLRRVNNWQFDEIGGYEVFLDDYKNIEAVNDALYDGPSQLPGTWISRSIKEIYPFIFDWLNIQDVNRNVIFIVMSIIAIINLITCLLILVLERTRMVGVLKAVGSDDWNIQKIFLYHASIISAKGIGFGLLFGVGIALIEKYTGFIKLDEAAYYVSSAPVEIIWWQVVLVCLGTLFVCFLSLLLPTLFVRTIKPVKAIQFR</sequence>
<dbReference type="PANTHER" id="PTHR30489:SF0">
    <property type="entry name" value="LIPOPROTEIN-RELEASING SYSTEM TRANSMEMBRANE PROTEIN LOLE"/>
    <property type="match status" value="1"/>
</dbReference>
<dbReference type="Pfam" id="PF02687">
    <property type="entry name" value="FtsX"/>
    <property type="match status" value="1"/>
</dbReference>
<protein>
    <submittedName>
        <fullName evidence="10">ABC transporter permease</fullName>
    </submittedName>
</protein>
<keyword evidence="3" id="KW-1003">Cell membrane</keyword>
<evidence type="ECO:0000256" key="2">
    <source>
        <dbReference type="ARBA" id="ARBA00005236"/>
    </source>
</evidence>
<dbReference type="OrthoDB" id="1522670at2"/>
<dbReference type="InterPro" id="IPR051447">
    <property type="entry name" value="Lipoprotein-release_system"/>
</dbReference>
<dbReference type="RefSeq" id="WP_147188327.1">
    <property type="nucleotide sequence ID" value="NZ_CP042435.1"/>
</dbReference>